<dbReference type="Pfam" id="PF00109">
    <property type="entry name" value="ketoacyl-synt"/>
    <property type="match status" value="1"/>
</dbReference>
<dbReference type="InterPro" id="IPR000794">
    <property type="entry name" value="Beta-ketoacyl_synthase"/>
</dbReference>
<proteinExistence type="inferred from homology"/>
<evidence type="ECO:0000313" key="6">
    <source>
        <dbReference type="Proteomes" id="UP000789833"/>
    </source>
</evidence>
<dbReference type="InterPro" id="IPR014030">
    <property type="entry name" value="Ketoacyl_synth_N"/>
</dbReference>
<evidence type="ECO:0000256" key="2">
    <source>
        <dbReference type="ARBA" id="ARBA00022679"/>
    </source>
</evidence>
<dbReference type="PROSITE" id="PS00098">
    <property type="entry name" value="THIOLASE_1"/>
    <property type="match status" value="1"/>
</dbReference>
<dbReference type="InterPro" id="IPR016039">
    <property type="entry name" value="Thiolase-like"/>
</dbReference>
<protein>
    <recommendedName>
        <fullName evidence="4">Ketosynthase family 3 (KS3) domain-containing protein</fullName>
    </recommendedName>
</protein>
<accession>A0ABN8ADQ5</accession>
<dbReference type="EMBL" id="CAKJTJ010000046">
    <property type="protein sequence ID" value="CAG9623400.1"/>
    <property type="molecule type" value="Genomic_DNA"/>
</dbReference>
<dbReference type="Gene3D" id="3.40.47.10">
    <property type="match status" value="2"/>
</dbReference>
<dbReference type="PROSITE" id="PS00606">
    <property type="entry name" value="KS3_1"/>
    <property type="match status" value="1"/>
</dbReference>
<name>A0ABN8ADQ5_9BACI</name>
<evidence type="ECO:0000313" key="5">
    <source>
        <dbReference type="EMBL" id="CAG9623400.1"/>
    </source>
</evidence>
<dbReference type="PANTHER" id="PTHR11712:SF336">
    <property type="entry name" value="3-OXOACYL-[ACYL-CARRIER-PROTEIN] SYNTHASE, MITOCHONDRIAL"/>
    <property type="match status" value="1"/>
</dbReference>
<dbReference type="PANTHER" id="PTHR11712">
    <property type="entry name" value="POLYKETIDE SYNTHASE-RELATED"/>
    <property type="match status" value="1"/>
</dbReference>
<keyword evidence="6" id="KW-1185">Reference proteome</keyword>
<dbReference type="InterPro" id="IPR014031">
    <property type="entry name" value="Ketoacyl_synth_C"/>
</dbReference>
<dbReference type="InterPro" id="IPR020841">
    <property type="entry name" value="PKS_Beta-ketoAc_synthase_dom"/>
</dbReference>
<dbReference type="Proteomes" id="UP000789833">
    <property type="component" value="Unassembled WGS sequence"/>
</dbReference>
<dbReference type="Pfam" id="PF02801">
    <property type="entry name" value="Ketoacyl-synt_C"/>
    <property type="match status" value="1"/>
</dbReference>
<organism evidence="5 6">
    <name type="scientific">Sutcliffiella rhizosphaerae</name>
    <dbReference type="NCBI Taxonomy" id="2880967"/>
    <lineage>
        <taxon>Bacteria</taxon>
        <taxon>Bacillati</taxon>
        <taxon>Bacillota</taxon>
        <taxon>Bacilli</taxon>
        <taxon>Bacillales</taxon>
        <taxon>Bacillaceae</taxon>
        <taxon>Sutcliffiella</taxon>
    </lineage>
</organism>
<keyword evidence="2 3" id="KW-0808">Transferase</keyword>
<reference evidence="5 6" key="1">
    <citation type="submission" date="2021-10" db="EMBL/GenBank/DDBJ databases">
        <authorList>
            <person name="Criscuolo A."/>
        </authorList>
    </citation>
    <scope>NUCLEOTIDE SEQUENCE [LARGE SCALE GENOMIC DNA]</scope>
    <source>
        <strain evidence="6">CIP 111883</strain>
    </source>
</reference>
<dbReference type="SUPFAM" id="SSF53901">
    <property type="entry name" value="Thiolase-like"/>
    <property type="match status" value="1"/>
</dbReference>
<dbReference type="InterPro" id="IPR020615">
    <property type="entry name" value="Thiolase_acyl_enz_int_AS"/>
</dbReference>
<gene>
    <name evidence="5" type="ORF">BACCIP111883_04211</name>
</gene>
<evidence type="ECO:0000256" key="3">
    <source>
        <dbReference type="RuleBase" id="RU003694"/>
    </source>
</evidence>
<comment type="caution">
    <text evidence="5">The sequence shown here is derived from an EMBL/GenBank/DDBJ whole genome shotgun (WGS) entry which is preliminary data.</text>
</comment>
<comment type="similarity">
    <text evidence="1 3">Belongs to the thiolase-like superfamily. Beta-ketoacyl-ACP synthases family.</text>
</comment>
<dbReference type="PROSITE" id="PS52004">
    <property type="entry name" value="KS3_2"/>
    <property type="match status" value="1"/>
</dbReference>
<dbReference type="InterPro" id="IPR018201">
    <property type="entry name" value="Ketoacyl_synth_AS"/>
</dbReference>
<sequence>MFNITNVMVTGTSILCSAGTELKDVWNNISEFRTQYESRNLLNNIESFPVYKTPTINVEQWFSDKQINYIEEIGLLEDLDFLMLVVSIKKCLINASINPDICSHASLIIAHENLGVASLLNKINNLSLLKQPGNITFNDLKQEFYNIQSFAHLFYISKLFGIEGFTLTVNNACASGSYAIEVGSQLIKNKKSNLVIVAASDYAHPTEYLWLKEKGFCSDDQIRPFDKKRSGTILGDGAACILLESEEHLNKRGVDPQCFYIGSEAFQDSWRMTFPDITRGSYASTITKLINTYKIKSIDLLVPHATGSKLWDMYEGKQIETALKETNIKPNITAFKPYVGHTLGASSLLETVLLIECMKKSIILPIQNLEETDVLGIKENLVLNKKSVKINYAMKTVAAYGGFTIASLYKSI</sequence>
<evidence type="ECO:0000259" key="4">
    <source>
        <dbReference type="PROSITE" id="PS52004"/>
    </source>
</evidence>
<feature type="domain" description="Ketosynthase family 3 (KS3)" evidence="4">
    <location>
        <begin position="4"/>
        <end position="411"/>
    </location>
</feature>
<evidence type="ECO:0000256" key="1">
    <source>
        <dbReference type="ARBA" id="ARBA00008467"/>
    </source>
</evidence>